<evidence type="ECO:0000313" key="4">
    <source>
        <dbReference type="Proteomes" id="UP000652761"/>
    </source>
</evidence>
<protein>
    <recommendedName>
        <fullName evidence="2">CCHC-type domain-containing protein</fullName>
    </recommendedName>
</protein>
<dbReference type="SUPFAM" id="SSF57756">
    <property type="entry name" value="Retrovirus zinc finger-like domains"/>
    <property type="match status" value="1"/>
</dbReference>
<name>A0A843WSM8_COLES</name>
<organism evidence="3 4">
    <name type="scientific">Colocasia esculenta</name>
    <name type="common">Wild taro</name>
    <name type="synonym">Arum esculentum</name>
    <dbReference type="NCBI Taxonomy" id="4460"/>
    <lineage>
        <taxon>Eukaryota</taxon>
        <taxon>Viridiplantae</taxon>
        <taxon>Streptophyta</taxon>
        <taxon>Embryophyta</taxon>
        <taxon>Tracheophyta</taxon>
        <taxon>Spermatophyta</taxon>
        <taxon>Magnoliopsida</taxon>
        <taxon>Liliopsida</taxon>
        <taxon>Araceae</taxon>
        <taxon>Aroideae</taxon>
        <taxon>Colocasieae</taxon>
        <taxon>Colocasia</taxon>
    </lineage>
</organism>
<dbReference type="OrthoDB" id="2092588at2759"/>
<gene>
    <name evidence="3" type="ORF">Taro_047344</name>
</gene>
<dbReference type="GO" id="GO:0008270">
    <property type="term" value="F:zinc ion binding"/>
    <property type="evidence" value="ECO:0007669"/>
    <property type="project" value="UniProtKB-KW"/>
</dbReference>
<keyword evidence="1" id="KW-0479">Metal-binding</keyword>
<reference evidence="3" key="1">
    <citation type="submission" date="2017-07" db="EMBL/GenBank/DDBJ databases">
        <title>Taro Niue Genome Assembly and Annotation.</title>
        <authorList>
            <person name="Atibalentja N."/>
            <person name="Keating K."/>
            <person name="Fields C.J."/>
        </authorList>
    </citation>
    <scope>NUCLEOTIDE SEQUENCE</scope>
    <source>
        <strain evidence="3">Niue_2</strain>
        <tissue evidence="3">Leaf</tissue>
    </source>
</reference>
<keyword evidence="1" id="KW-0863">Zinc-finger</keyword>
<evidence type="ECO:0000313" key="3">
    <source>
        <dbReference type="EMBL" id="MQM14413.1"/>
    </source>
</evidence>
<dbReference type="Gene3D" id="4.10.60.10">
    <property type="entry name" value="Zinc finger, CCHC-type"/>
    <property type="match status" value="1"/>
</dbReference>
<dbReference type="SMART" id="SM00343">
    <property type="entry name" value="ZnF_C2HC"/>
    <property type="match status" value="3"/>
</dbReference>
<dbReference type="PROSITE" id="PS50158">
    <property type="entry name" value="ZF_CCHC"/>
    <property type="match status" value="1"/>
</dbReference>
<dbReference type="Proteomes" id="UP000652761">
    <property type="component" value="Unassembled WGS sequence"/>
</dbReference>
<accession>A0A843WSM8</accession>
<dbReference type="InterPro" id="IPR036875">
    <property type="entry name" value="Znf_CCHC_sf"/>
</dbReference>
<dbReference type="InterPro" id="IPR001878">
    <property type="entry name" value="Znf_CCHC"/>
</dbReference>
<sequence>MFIEKLRPRNIQTYTEMVQRAQLVEDTMAKIEGMRGKDNSKLVFVKKGAPNIAPTFRNNNNNNNNNKRLNAGRDNALDKKVKVEGRQFAENCKFCDKPGHRAKECWKKLGACLRCGGRDHHIPDCPILKDQPSKAQNFDSNKNSDVIVCYECKKPRHIRGECLELKKKLKKNKFTFKKAKAMMATWSDEDEDDNAHGSSKDEVIHCLMARSEDSAEVNSSFENYTIDEWEEAYTVLFEKFCEYKFENKALKKKINSLVHNKSNDEQIAILNKEIEMMKVDQEAHSEEMDCMTPKHHGSLNTLHQTLRDEFTSYWGRVEELLAAGGAGDPHTKPFFFPVVSAATCTDSHLEVDQRCVYSK</sequence>
<proteinExistence type="predicted"/>
<evidence type="ECO:0000256" key="1">
    <source>
        <dbReference type="PROSITE-ProRule" id="PRU00047"/>
    </source>
</evidence>
<keyword evidence="4" id="KW-1185">Reference proteome</keyword>
<dbReference type="AlphaFoldDB" id="A0A843WSM8"/>
<dbReference type="GO" id="GO:0003676">
    <property type="term" value="F:nucleic acid binding"/>
    <property type="evidence" value="ECO:0007669"/>
    <property type="project" value="InterPro"/>
</dbReference>
<feature type="domain" description="CCHC-type" evidence="2">
    <location>
        <begin position="92"/>
        <end position="105"/>
    </location>
</feature>
<keyword evidence="1" id="KW-0862">Zinc</keyword>
<comment type="caution">
    <text evidence="3">The sequence shown here is derived from an EMBL/GenBank/DDBJ whole genome shotgun (WGS) entry which is preliminary data.</text>
</comment>
<dbReference type="EMBL" id="NMUH01006082">
    <property type="protein sequence ID" value="MQM14413.1"/>
    <property type="molecule type" value="Genomic_DNA"/>
</dbReference>
<evidence type="ECO:0000259" key="2">
    <source>
        <dbReference type="PROSITE" id="PS50158"/>
    </source>
</evidence>